<gene>
    <name evidence="3" type="ORF">AS030_13525</name>
</gene>
<dbReference type="Gene3D" id="3.40.50.1110">
    <property type="entry name" value="SGNH hydrolase"/>
    <property type="match status" value="1"/>
</dbReference>
<accession>A0A0V8JA96</accession>
<name>A0A0V8JA96_9BACL</name>
<evidence type="ECO:0000313" key="4">
    <source>
        <dbReference type="Proteomes" id="UP000054099"/>
    </source>
</evidence>
<dbReference type="AlphaFoldDB" id="A0A0V8JA96"/>
<organism evidence="3 4">
    <name type="scientific">Fictibacillus enclensis</name>
    <dbReference type="NCBI Taxonomy" id="1017270"/>
    <lineage>
        <taxon>Bacteria</taxon>
        <taxon>Bacillati</taxon>
        <taxon>Bacillota</taxon>
        <taxon>Bacilli</taxon>
        <taxon>Bacillales</taxon>
        <taxon>Fictibacillaceae</taxon>
        <taxon>Fictibacillus</taxon>
    </lineage>
</organism>
<protein>
    <recommendedName>
        <fullName evidence="2">SGNH hydrolase-type esterase domain-containing protein</fullName>
    </recommendedName>
</protein>
<proteinExistence type="predicted"/>
<dbReference type="Pfam" id="PF13472">
    <property type="entry name" value="Lipase_GDSL_2"/>
    <property type="match status" value="1"/>
</dbReference>
<reference evidence="3 4" key="1">
    <citation type="journal article" date="2014" name="Antonie Van Leeuwenhoek">
        <title>Fictibacillus enclensis sp. nov., isolated from marine sediment.</title>
        <authorList>
            <person name="Dastager S.G."/>
            <person name="Mawlankar R."/>
            <person name="Srinivasan K."/>
            <person name="Tang S.K."/>
            <person name="Lee J.C."/>
            <person name="Ramana V.V."/>
            <person name="Shouche Y.S."/>
        </authorList>
    </citation>
    <scope>NUCLEOTIDE SEQUENCE [LARGE SCALE GENOMIC DNA]</scope>
    <source>
        <strain evidence="3 4">NIO-1003</strain>
    </source>
</reference>
<feature type="transmembrane region" description="Helical" evidence="1">
    <location>
        <begin position="7"/>
        <end position="27"/>
    </location>
</feature>
<feature type="domain" description="SGNH hydrolase-type esterase" evidence="2">
    <location>
        <begin position="58"/>
        <end position="245"/>
    </location>
</feature>
<dbReference type="SUPFAM" id="SSF52266">
    <property type="entry name" value="SGNH hydrolase"/>
    <property type="match status" value="1"/>
</dbReference>
<dbReference type="InterPro" id="IPR036514">
    <property type="entry name" value="SGNH_hydro_sf"/>
</dbReference>
<dbReference type="PANTHER" id="PTHR30383">
    <property type="entry name" value="THIOESTERASE 1/PROTEASE 1/LYSOPHOSPHOLIPASE L1"/>
    <property type="match status" value="1"/>
</dbReference>
<dbReference type="InterPro" id="IPR013830">
    <property type="entry name" value="SGNH_hydro"/>
</dbReference>
<dbReference type="RefSeq" id="WP_061972407.1">
    <property type="nucleotide sequence ID" value="NZ_FMAV01000002.1"/>
</dbReference>
<dbReference type="EMBL" id="LNQN01000002">
    <property type="protein sequence ID" value="KSU83568.1"/>
    <property type="molecule type" value="Genomic_DNA"/>
</dbReference>
<keyword evidence="1" id="KW-1133">Transmembrane helix</keyword>
<evidence type="ECO:0000313" key="3">
    <source>
        <dbReference type="EMBL" id="KSU83568.1"/>
    </source>
</evidence>
<dbReference type="GO" id="GO:0004622">
    <property type="term" value="F:phosphatidylcholine lysophospholipase activity"/>
    <property type="evidence" value="ECO:0007669"/>
    <property type="project" value="TreeGrafter"/>
</dbReference>
<comment type="caution">
    <text evidence="3">The sequence shown here is derived from an EMBL/GenBank/DDBJ whole genome shotgun (WGS) entry which is preliminary data.</text>
</comment>
<keyword evidence="1" id="KW-0472">Membrane</keyword>
<dbReference type="PANTHER" id="PTHR30383:SF27">
    <property type="entry name" value="SPORE GERMINATION LIPASE LIPC"/>
    <property type="match status" value="1"/>
</dbReference>
<evidence type="ECO:0000256" key="1">
    <source>
        <dbReference type="SAM" id="Phobius"/>
    </source>
</evidence>
<dbReference type="InterPro" id="IPR051532">
    <property type="entry name" value="Ester_Hydrolysis_Enzymes"/>
</dbReference>
<evidence type="ECO:0000259" key="2">
    <source>
        <dbReference type="Pfam" id="PF13472"/>
    </source>
</evidence>
<keyword evidence="1" id="KW-0812">Transmembrane</keyword>
<keyword evidence="4" id="KW-1185">Reference proteome</keyword>
<sequence length="259" mass="30015">MGNRKKVIYLLGAVVLVTALFFIFYFVKEYSGDQGSEHRKSPQVQGKEPRPKQIRIVALGDSLTYGRGDPKRKGYIGLVRQGMQQELKRPVVLNNYGISGQRSDQLYKQLSNGMVSRSVRQANYIFLFIGTNDYRKTAGWNFRNINQQEMAIGQKMLYSNLEKITKKLRQQNKRAHIYILGLYNPYTENFYDAVSAQVIKKWNISIQEISEKTPNSTYISTYELFNGISKRKYFSDAIHPNPRGYYLIAQRVIGELKIR</sequence>
<dbReference type="Proteomes" id="UP000054099">
    <property type="component" value="Unassembled WGS sequence"/>
</dbReference>